<evidence type="ECO:0000313" key="3">
    <source>
        <dbReference type="Proteomes" id="UP000322244"/>
    </source>
</evidence>
<proteinExistence type="predicted"/>
<accession>A0A5A7SFP7</accession>
<evidence type="ECO:0000313" key="2">
    <source>
        <dbReference type="EMBL" id="KAA0024950.1"/>
    </source>
</evidence>
<comment type="caution">
    <text evidence="2">The sequence shown here is derived from an EMBL/GenBank/DDBJ whole genome shotgun (WGS) entry which is preliminary data.</text>
</comment>
<dbReference type="RefSeq" id="WP_149428726.1">
    <property type="nucleotide sequence ID" value="NZ_VLNY01000001.1"/>
</dbReference>
<dbReference type="EMBL" id="VLNY01000001">
    <property type="protein sequence ID" value="KAA0024950.1"/>
    <property type="molecule type" value="Genomic_DNA"/>
</dbReference>
<keyword evidence="1" id="KW-0732">Signal</keyword>
<sequence length="182" mass="18833">MQRVRLMFIVLVSLVVSLLGTAGIANAAPAQVDPVQSLIDAGVPANIAQQAGLAHPAAATDVVTIAHPGMRYSFPGTQVDAVLDHDKGTVTVIQRWLTVPSQLSVGWVNLANGKAGVSGLPDTLPIDDPMYANYSDHAGTIATGNGSVALVVFGRIPGWTGLIPLAPEYFGIMTPSASVVRV</sequence>
<gene>
    <name evidence="2" type="ORF">FOY51_03255</name>
</gene>
<dbReference type="Proteomes" id="UP000322244">
    <property type="component" value="Unassembled WGS sequence"/>
</dbReference>
<protein>
    <recommendedName>
        <fullName evidence="4">DUF1942 domain-containing protein</fullName>
    </recommendedName>
</protein>
<reference evidence="2 3" key="1">
    <citation type="submission" date="2019-07" db="EMBL/GenBank/DDBJ databases">
        <title>Rhodococcus cavernicolus sp. nov., isolated from a cave.</title>
        <authorList>
            <person name="Lee S.D."/>
        </authorList>
    </citation>
    <scope>NUCLEOTIDE SEQUENCE [LARGE SCALE GENOMIC DNA]</scope>
    <source>
        <strain evidence="2 3">C1-24</strain>
    </source>
</reference>
<feature type="signal peptide" evidence="1">
    <location>
        <begin position="1"/>
        <end position="27"/>
    </location>
</feature>
<keyword evidence="3" id="KW-1185">Reference proteome</keyword>
<evidence type="ECO:0008006" key="4">
    <source>
        <dbReference type="Google" id="ProtNLM"/>
    </source>
</evidence>
<evidence type="ECO:0000256" key="1">
    <source>
        <dbReference type="SAM" id="SignalP"/>
    </source>
</evidence>
<dbReference type="OrthoDB" id="4485902at2"/>
<dbReference type="AlphaFoldDB" id="A0A5A7SFP7"/>
<organism evidence="2 3">
    <name type="scientific">Antrihabitans cavernicola</name>
    <dbReference type="NCBI Taxonomy" id="2495913"/>
    <lineage>
        <taxon>Bacteria</taxon>
        <taxon>Bacillati</taxon>
        <taxon>Actinomycetota</taxon>
        <taxon>Actinomycetes</taxon>
        <taxon>Mycobacteriales</taxon>
        <taxon>Nocardiaceae</taxon>
        <taxon>Antrihabitans</taxon>
    </lineage>
</organism>
<name>A0A5A7SFP7_9NOCA</name>
<feature type="chain" id="PRO_5022751162" description="DUF1942 domain-containing protein" evidence="1">
    <location>
        <begin position="28"/>
        <end position="182"/>
    </location>
</feature>